<evidence type="ECO:0000256" key="1">
    <source>
        <dbReference type="ARBA" id="ARBA00004571"/>
    </source>
</evidence>
<dbReference type="InterPro" id="IPR037066">
    <property type="entry name" value="Plug_dom_sf"/>
</dbReference>
<dbReference type="InterPro" id="IPR039426">
    <property type="entry name" value="TonB-dep_rcpt-like"/>
</dbReference>
<dbReference type="Gene3D" id="2.170.130.10">
    <property type="entry name" value="TonB-dependent receptor, plug domain"/>
    <property type="match status" value="1"/>
</dbReference>
<dbReference type="NCBIfam" id="TIGR04056">
    <property type="entry name" value="OMP_RagA_SusC"/>
    <property type="match status" value="1"/>
</dbReference>
<gene>
    <name evidence="7" type="ORF">EZS27_020251</name>
</gene>
<comment type="subcellular location">
    <subcellularLocation>
        <location evidence="1">Cell outer membrane</location>
        <topology evidence="1">Multi-pass membrane protein</topology>
    </subcellularLocation>
</comment>
<keyword evidence="2" id="KW-0813">Transport</keyword>
<dbReference type="GO" id="GO:0009279">
    <property type="term" value="C:cell outer membrane"/>
    <property type="evidence" value="ECO:0007669"/>
    <property type="project" value="UniProtKB-SubCell"/>
</dbReference>
<feature type="non-terminal residue" evidence="7">
    <location>
        <position position="1"/>
    </location>
</feature>
<name>A0A5J4RE18_9ZZZZ</name>
<proteinExistence type="predicted"/>
<dbReference type="InterPro" id="IPR023996">
    <property type="entry name" value="TonB-dep_OMP_SusC/RagA"/>
</dbReference>
<sequence length="1058" mass="117516">TIRSPATSVTMPETVFACAHNAPHTNTDKNTSKKDLTNKSLLFINKNIRYLVCLWYPYFAKIINLYKFNHILKIFYPVSGYGTQKKSDFTGAISSVGGGQVGEIGKTSVLGAIQGEVPGVLIKSSSSRSGADFNVLIRGQNSITGETKPLYVVDGVFCDDINFLNPQDIDKIDILKDASSTAIYGSRGSCGVIIIQTKSGASAQGKKTSVSYDGYYGAVQTARMPKFMDTKEWMQYRALCYQYTADANGDGVLEFNTGDLKSVWFGKAELNPLAGKDLLQPVDTDGKWSGSQWLLDRYLKNESTNWNEYVTQTGLQQNHYVGVTGATKEVSYVVGLGYQEEKGVFVNDMYKRYNFKLGLDGKINKWWSAGGNFNLAFSDQELGSDNAIVNSFRMAPQTVPYDENGDLIDQPGKTNDPKPTYPYFPTTIGGGGFTSSVNPLVDLEETTNNTRRFTGLGNLYLQYSPIQDLAIKTTFSPSFNYSRNGFYKGSKAEGNFGSAAVANATNSYNLSYTWDNTVHYKFNINSDHVFNLMGLFSVYNYEAEYYKILTGGYDARYDFYNLAAGSTTYKPESWFQKATMISYAARLNYAFKDKYLLTATFREDGSSKLAKKWASFPSAAIAWRVSQEDFMSETSSWLQNLKLRLSLGYTGNNRIDPYVTQQLTGSQSYYNFGSSAAYGTPAGSIVNTALTWEKTRELDLGVDFGFLHGRISGSFDLYDRLSDGLLQERTLLLESGSGSMIDNVGKISNKGFEVALNGIFVQKSDFTLSANATFAANTNKIVELLGHSEDGFSQVTPDNKWIVGQPISAIYGYVFDGVWTADDIKAAINSKDLRVVNAKGEVIAREGQGKLKDFDGNGIDPEDRRVQGHAAPSWTGGVGINASYKGFDFSASIFTEQGVYLYSPFIAEFTNYNDRGRQKLSMEYYIPAGTTLIDNEGYYYQLEQTVNYQGRPMAYTNNAASTNCGPYWQQGRLEAKEMPGAWVDASYWKVRNITLGYTMPKNIINNWNIEKLRLYVNVLNPFVFTDYLGFDPEWAGASMDRDNGPSTVTYQVGINLTF</sequence>
<dbReference type="Pfam" id="PF07715">
    <property type="entry name" value="Plug"/>
    <property type="match status" value="1"/>
</dbReference>
<protein>
    <submittedName>
        <fullName evidence="7">TonB-dependent receptor SusC</fullName>
    </submittedName>
</protein>
<evidence type="ECO:0000259" key="6">
    <source>
        <dbReference type="Pfam" id="PF07715"/>
    </source>
</evidence>
<dbReference type="AlphaFoldDB" id="A0A5J4RE18"/>
<keyword evidence="3" id="KW-0812">Transmembrane</keyword>
<reference evidence="7" key="1">
    <citation type="submission" date="2019-03" db="EMBL/GenBank/DDBJ databases">
        <title>Single cell metagenomics reveals metabolic interactions within the superorganism composed of flagellate Streblomastix strix and complex community of Bacteroidetes bacteria on its surface.</title>
        <authorList>
            <person name="Treitli S.C."/>
            <person name="Kolisko M."/>
            <person name="Husnik F."/>
            <person name="Keeling P."/>
            <person name="Hampl V."/>
        </authorList>
    </citation>
    <scope>NUCLEOTIDE SEQUENCE</scope>
    <source>
        <strain evidence="7">STM</strain>
    </source>
</reference>
<dbReference type="Gene3D" id="2.40.170.20">
    <property type="entry name" value="TonB-dependent receptor, beta-barrel domain"/>
    <property type="match status" value="1"/>
</dbReference>
<dbReference type="PROSITE" id="PS52016">
    <property type="entry name" value="TONB_DEPENDENT_REC_3"/>
    <property type="match status" value="1"/>
</dbReference>
<organism evidence="7">
    <name type="scientific">termite gut metagenome</name>
    <dbReference type="NCBI Taxonomy" id="433724"/>
    <lineage>
        <taxon>unclassified sequences</taxon>
        <taxon>metagenomes</taxon>
        <taxon>organismal metagenomes</taxon>
    </lineage>
</organism>
<keyword evidence="5" id="KW-0998">Cell outer membrane</keyword>
<accession>A0A5J4RE18</accession>
<dbReference type="InterPro" id="IPR023997">
    <property type="entry name" value="TonB-dep_OMP_SusC/RagA_CS"/>
</dbReference>
<evidence type="ECO:0000256" key="3">
    <source>
        <dbReference type="ARBA" id="ARBA00022692"/>
    </source>
</evidence>
<evidence type="ECO:0000256" key="2">
    <source>
        <dbReference type="ARBA" id="ARBA00022448"/>
    </source>
</evidence>
<dbReference type="EMBL" id="SNRY01001414">
    <property type="protein sequence ID" value="KAA6331111.1"/>
    <property type="molecule type" value="Genomic_DNA"/>
</dbReference>
<evidence type="ECO:0000256" key="5">
    <source>
        <dbReference type="ARBA" id="ARBA00023237"/>
    </source>
</evidence>
<keyword evidence="4" id="KW-0472">Membrane</keyword>
<keyword evidence="7" id="KW-0675">Receptor</keyword>
<comment type="caution">
    <text evidence="7">The sequence shown here is derived from an EMBL/GenBank/DDBJ whole genome shotgun (WGS) entry which is preliminary data.</text>
</comment>
<feature type="domain" description="TonB-dependent receptor plug" evidence="6">
    <location>
        <begin position="86"/>
        <end position="192"/>
    </location>
</feature>
<dbReference type="NCBIfam" id="TIGR04057">
    <property type="entry name" value="SusC_RagA_signa"/>
    <property type="match status" value="1"/>
</dbReference>
<dbReference type="SUPFAM" id="SSF56935">
    <property type="entry name" value="Porins"/>
    <property type="match status" value="1"/>
</dbReference>
<evidence type="ECO:0000313" key="7">
    <source>
        <dbReference type="EMBL" id="KAA6331111.1"/>
    </source>
</evidence>
<dbReference type="InterPro" id="IPR012910">
    <property type="entry name" value="Plug_dom"/>
</dbReference>
<evidence type="ECO:0000256" key="4">
    <source>
        <dbReference type="ARBA" id="ARBA00023136"/>
    </source>
</evidence>
<dbReference type="InterPro" id="IPR036942">
    <property type="entry name" value="Beta-barrel_TonB_sf"/>
</dbReference>